<dbReference type="PANTHER" id="PTHR35745:SF1">
    <property type="entry name" value="OS04G0513000 PROTEIN"/>
    <property type="match status" value="1"/>
</dbReference>
<feature type="compositionally biased region" description="Low complexity" evidence="1">
    <location>
        <begin position="137"/>
        <end position="154"/>
    </location>
</feature>
<protein>
    <submittedName>
        <fullName evidence="2">Uncharacterized protein</fullName>
    </submittedName>
</protein>
<dbReference type="AlphaFoldDB" id="A0A7S1SL47"/>
<dbReference type="GO" id="GO:0010027">
    <property type="term" value="P:thylakoid membrane organization"/>
    <property type="evidence" value="ECO:0007669"/>
    <property type="project" value="InterPro"/>
</dbReference>
<feature type="compositionally biased region" description="Polar residues" evidence="1">
    <location>
        <begin position="48"/>
        <end position="77"/>
    </location>
</feature>
<gene>
    <name evidence="2" type="ORF">TCHU04912_LOCUS4487</name>
</gene>
<feature type="region of interest" description="Disordered" evidence="1">
    <location>
        <begin position="132"/>
        <end position="166"/>
    </location>
</feature>
<evidence type="ECO:0000256" key="1">
    <source>
        <dbReference type="SAM" id="MobiDB-lite"/>
    </source>
</evidence>
<name>A0A7S1SL47_9CHLO</name>
<dbReference type="Pfam" id="PF20711">
    <property type="entry name" value="DUF6825"/>
    <property type="match status" value="1"/>
</dbReference>
<sequence length="212" mass="22391">MISLQQPTASARSLVLQRQNGRGQVVIQRQRLAVRGSMTPIGRKKTRSGSPQQQGPTRASTTPANNRPSSNHLPAFQPSNPTDLFFLGRALLETINDRVTSAFLDILSEASKTSAELPAAFLEFQDEVMARAQSEMSKSGSSTGTSSSRVGSTTLVAPAPTSSQPAVDLQVGGREEVVDDLRAELAAARAAAQAVKNKGIGTMSPLNGATKY</sequence>
<evidence type="ECO:0000313" key="2">
    <source>
        <dbReference type="EMBL" id="CAD9202254.1"/>
    </source>
</evidence>
<reference evidence="2" key="1">
    <citation type="submission" date="2021-01" db="EMBL/GenBank/DDBJ databases">
        <authorList>
            <person name="Corre E."/>
            <person name="Pelletier E."/>
            <person name="Niang G."/>
            <person name="Scheremetjew M."/>
            <person name="Finn R."/>
            <person name="Kale V."/>
            <person name="Holt S."/>
            <person name="Cochrane G."/>
            <person name="Meng A."/>
            <person name="Brown T."/>
            <person name="Cohen L."/>
        </authorList>
    </citation>
    <scope>NUCLEOTIDE SEQUENCE</scope>
    <source>
        <strain evidence="2">PLY429</strain>
    </source>
</reference>
<dbReference type="EMBL" id="HBGG01008906">
    <property type="protein sequence ID" value="CAD9202254.1"/>
    <property type="molecule type" value="Transcribed_RNA"/>
</dbReference>
<organism evidence="2">
    <name type="scientific">Tetraselmis chuii</name>
    <dbReference type="NCBI Taxonomy" id="63592"/>
    <lineage>
        <taxon>Eukaryota</taxon>
        <taxon>Viridiplantae</taxon>
        <taxon>Chlorophyta</taxon>
        <taxon>core chlorophytes</taxon>
        <taxon>Chlorodendrophyceae</taxon>
        <taxon>Chlorodendrales</taxon>
        <taxon>Chlorodendraceae</taxon>
        <taxon>Tetraselmis</taxon>
    </lineage>
</organism>
<feature type="region of interest" description="Disordered" evidence="1">
    <location>
        <begin position="36"/>
        <end position="77"/>
    </location>
</feature>
<proteinExistence type="predicted"/>
<accession>A0A7S1SL47</accession>
<dbReference type="InterPro" id="IPR040003">
    <property type="entry name" value="PG18-like"/>
</dbReference>
<dbReference type="PANTHER" id="PTHR35745">
    <property type="entry name" value="BNACNNG14650D PROTEIN"/>
    <property type="match status" value="1"/>
</dbReference>